<proteinExistence type="predicted"/>
<name>A0AA96JTK5_9BACT</name>
<keyword evidence="3" id="KW-1185">Reference proteome</keyword>
<dbReference type="EMBL" id="CP116967">
    <property type="protein sequence ID" value="WNM59310.1"/>
    <property type="molecule type" value="Genomic_DNA"/>
</dbReference>
<dbReference type="InterPro" id="IPR013978">
    <property type="entry name" value="MEKHLA"/>
</dbReference>
<dbReference type="SUPFAM" id="SSF55785">
    <property type="entry name" value="PYP-like sensor domain (PAS domain)"/>
    <property type="match status" value="1"/>
</dbReference>
<evidence type="ECO:0000259" key="1">
    <source>
        <dbReference type="Pfam" id="PF08670"/>
    </source>
</evidence>
<dbReference type="Pfam" id="PF08670">
    <property type="entry name" value="MEKHLA"/>
    <property type="match status" value="1"/>
</dbReference>
<dbReference type="Proteomes" id="UP001302719">
    <property type="component" value="Chromosome"/>
</dbReference>
<dbReference type="RefSeq" id="WP_312646028.1">
    <property type="nucleotide sequence ID" value="NZ_CP116967.1"/>
</dbReference>
<feature type="domain" description="MEKHLA" evidence="1">
    <location>
        <begin position="23"/>
        <end position="164"/>
    </location>
</feature>
<gene>
    <name evidence="2" type="ORF">PP769_05965</name>
</gene>
<dbReference type="AlphaFoldDB" id="A0AA96JTK5"/>
<evidence type="ECO:0000313" key="2">
    <source>
        <dbReference type="EMBL" id="WNM59310.1"/>
    </source>
</evidence>
<accession>A0AA96JTK5</accession>
<evidence type="ECO:0000313" key="3">
    <source>
        <dbReference type="Proteomes" id="UP001302719"/>
    </source>
</evidence>
<dbReference type="KEGG" id="nall:PP769_05965"/>
<protein>
    <submittedName>
        <fullName evidence="2">MEKHLA domain-containing protein</fullName>
    </submittedName>
</protein>
<dbReference type="InterPro" id="IPR035965">
    <property type="entry name" value="PAS-like_dom_sf"/>
</dbReference>
<reference evidence="2 3" key="1">
    <citation type="submission" date="2023-01" db="EMBL/GenBank/DDBJ databases">
        <title>Cultivation and genomic characterization of new, ubiquitous marine nitrite-oxidizing bacteria from the Nitrospirales.</title>
        <authorList>
            <person name="Mueller A.J."/>
            <person name="Daebeler A."/>
            <person name="Herbold C.W."/>
            <person name="Kirkegaard R.H."/>
            <person name="Daims H."/>
        </authorList>
    </citation>
    <scope>NUCLEOTIDE SEQUENCE [LARGE SCALE GENOMIC DNA]</scope>
    <source>
        <strain evidence="2 3">VA</strain>
    </source>
</reference>
<sequence>MNPSTDKQMNQFADHWRRPWVIEWTQYLLDSYAYWLKNELIPRQGTALEQAECLFNSPFVVVSHGLEDDPILNYGNRTALTLWEMDWDQLTQTPSRQTAEPVNREERARMLHQAKTKGFIADYRGVRISRSGKRFLVEHATVWNIRNPDGTPLGQAATFSTWTFI</sequence>
<organism evidence="2 3">
    <name type="scientific">Candidatus Nitrospira allomarina</name>
    <dbReference type="NCBI Taxonomy" id="3020900"/>
    <lineage>
        <taxon>Bacteria</taxon>
        <taxon>Pseudomonadati</taxon>
        <taxon>Nitrospirota</taxon>
        <taxon>Nitrospiria</taxon>
        <taxon>Nitrospirales</taxon>
        <taxon>Nitrospiraceae</taxon>
        <taxon>Nitrospira</taxon>
    </lineage>
</organism>